<sequence>MIRKQLLTTITVVKKISRRSLHYDLSIFNSTSPIHDVNLKLLDESGESIEDDYMLNQMVKNSNAIGDVNKLDRNVRLTKTLSSINSSSSIVHSTLASLLNSSSESNQMMIFRKMIELGYKFNESEDLKMKSILKNLYNGTREEFQLFVNLGINLKNPSKDSLKNVSIHQYTYEMLYYTIKLLIRRSYKISSFEYLKFYKERLSNDGITFDSRYDELLAAFNLSYNKLPSLTPRSVDTTIPLILEYFIKTQPNLEAYLKILNHYLSEFQFKSPIQIHLLNTHFIYHLSTLREVDLKVLLGYVVALYPNSLPLLTELGLVNVIMNDRIQTTFSPVKEIPMPSIRSELISTDLPSLKIISYLYNEFLFRYKPNKSHIRKVFAIYLNSVSQHQKNDISMLNDVSTNSYHPFNSETHSSIILESFLKYIINQTKKPIFASSILETYMRTPIKTSKFHTKNLSNTISRLAHVDLNKSAQLTNYFGRFLSLKEPVYLSLIQNLIWVGDINSARNIYESVVLKEPDGFKLGGFNHFGKPVYDYDWDVPLPLQNVYLRENNVPLLNEIVNKSDDLETIDFNKVLEFLDGLSKNKSK</sequence>
<evidence type="ECO:0000313" key="2">
    <source>
        <dbReference type="Proteomes" id="UP000094801"/>
    </source>
</evidence>
<accession>A0A1E4T6T4</accession>
<organism evidence="1 2">
    <name type="scientific">[Candida] arabinofermentans NRRL YB-2248</name>
    <dbReference type="NCBI Taxonomy" id="983967"/>
    <lineage>
        <taxon>Eukaryota</taxon>
        <taxon>Fungi</taxon>
        <taxon>Dikarya</taxon>
        <taxon>Ascomycota</taxon>
        <taxon>Saccharomycotina</taxon>
        <taxon>Pichiomycetes</taxon>
        <taxon>Pichiales</taxon>
        <taxon>Pichiaceae</taxon>
        <taxon>Ogataea</taxon>
        <taxon>Ogataea/Candida clade</taxon>
    </lineage>
</organism>
<reference evidence="2" key="1">
    <citation type="submission" date="2016-04" db="EMBL/GenBank/DDBJ databases">
        <title>Comparative genomics of biotechnologically important yeasts.</title>
        <authorList>
            <consortium name="DOE Joint Genome Institute"/>
            <person name="Riley R."/>
            <person name="Haridas S."/>
            <person name="Wolfe K.H."/>
            <person name="Lopes M.R."/>
            <person name="Hittinger C.T."/>
            <person name="Goker M."/>
            <person name="Salamov A."/>
            <person name="Wisecaver J."/>
            <person name="Long T.M."/>
            <person name="Aerts A.L."/>
            <person name="Barry K."/>
            <person name="Choi C."/>
            <person name="Clum A."/>
            <person name="Coughlan A.Y."/>
            <person name="Deshpande S."/>
            <person name="Douglass A.P."/>
            <person name="Hanson S.J."/>
            <person name="Klenk H.-P."/>
            <person name="Labutti K."/>
            <person name="Lapidus A."/>
            <person name="Lindquist E."/>
            <person name="Lipzen A."/>
            <person name="Meier-Kolthoff J.P."/>
            <person name="Ohm R.A."/>
            <person name="Otillar R.P."/>
            <person name="Pangilinan J."/>
            <person name="Peng Y."/>
            <person name="Rokas A."/>
            <person name="Rosa C.A."/>
            <person name="Scheuner C."/>
            <person name="Sibirny A.A."/>
            <person name="Slot J.C."/>
            <person name="Stielow J.B."/>
            <person name="Sun H."/>
            <person name="Kurtzman C.P."/>
            <person name="Blackwell M."/>
            <person name="Grigoriev I.V."/>
            <person name="Jeffries T.W."/>
        </authorList>
    </citation>
    <scope>NUCLEOTIDE SEQUENCE [LARGE SCALE GENOMIC DNA]</scope>
    <source>
        <strain evidence="2">NRRL YB-2248</strain>
    </source>
</reference>
<name>A0A1E4T6T4_9ASCO</name>
<protein>
    <submittedName>
        <fullName evidence="1">Uncharacterized protein</fullName>
    </submittedName>
</protein>
<keyword evidence="2" id="KW-1185">Reference proteome</keyword>
<dbReference type="OrthoDB" id="3996889at2759"/>
<dbReference type="AlphaFoldDB" id="A0A1E4T6T4"/>
<gene>
    <name evidence="1" type="ORF">CANARDRAFT_210957</name>
</gene>
<dbReference type="EMBL" id="KV453848">
    <property type="protein sequence ID" value="ODV87470.1"/>
    <property type="molecule type" value="Genomic_DNA"/>
</dbReference>
<evidence type="ECO:0000313" key="1">
    <source>
        <dbReference type="EMBL" id="ODV87470.1"/>
    </source>
</evidence>
<dbReference type="Proteomes" id="UP000094801">
    <property type="component" value="Unassembled WGS sequence"/>
</dbReference>
<proteinExistence type="predicted"/>